<dbReference type="EMBL" id="DF237224">
    <property type="protein sequence ID" value="GAQ86189.1"/>
    <property type="molecule type" value="Genomic_DNA"/>
</dbReference>
<evidence type="ECO:0000313" key="4">
    <source>
        <dbReference type="Proteomes" id="UP000054558"/>
    </source>
</evidence>
<organism evidence="3 4">
    <name type="scientific">Klebsormidium nitens</name>
    <name type="common">Green alga</name>
    <name type="synonym">Ulothrix nitens</name>
    <dbReference type="NCBI Taxonomy" id="105231"/>
    <lineage>
        <taxon>Eukaryota</taxon>
        <taxon>Viridiplantae</taxon>
        <taxon>Streptophyta</taxon>
        <taxon>Klebsormidiophyceae</taxon>
        <taxon>Klebsormidiales</taxon>
        <taxon>Klebsormidiaceae</taxon>
        <taxon>Klebsormidium</taxon>
    </lineage>
</organism>
<keyword evidence="2" id="KW-0812">Transmembrane</keyword>
<dbReference type="OMA" id="RDCDAKE"/>
<feature type="compositionally biased region" description="Basic and acidic residues" evidence="1">
    <location>
        <begin position="22"/>
        <end position="39"/>
    </location>
</feature>
<reference evidence="3 4" key="1">
    <citation type="journal article" date="2014" name="Nat. Commun.">
        <title>Klebsormidium flaccidum genome reveals primary factors for plant terrestrial adaptation.</title>
        <authorList>
            <person name="Hori K."/>
            <person name="Maruyama F."/>
            <person name="Fujisawa T."/>
            <person name="Togashi T."/>
            <person name="Yamamoto N."/>
            <person name="Seo M."/>
            <person name="Sato S."/>
            <person name="Yamada T."/>
            <person name="Mori H."/>
            <person name="Tajima N."/>
            <person name="Moriyama T."/>
            <person name="Ikeuchi M."/>
            <person name="Watanabe M."/>
            <person name="Wada H."/>
            <person name="Kobayashi K."/>
            <person name="Saito M."/>
            <person name="Masuda T."/>
            <person name="Sasaki-Sekimoto Y."/>
            <person name="Mashiguchi K."/>
            <person name="Awai K."/>
            <person name="Shimojima M."/>
            <person name="Masuda S."/>
            <person name="Iwai M."/>
            <person name="Nobusawa T."/>
            <person name="Narise T."/>
            <person name="Kondo S."/>
            <person name="Saito H."/>
            <person name="Sato R."/>
            <person name="Murakawa M."/>
            <person name="Ihara Y."/>
            <person name="Oshima-Yamada Y."/>
            <person name="Ohtaka K."/>
            <person name="Satoh M."/>
            <person name="Sonobe K."/>
            <person name="Ishii M."/>
            <person name="Ohtani R."/>
            <person name="Kanamori-Sato M."/>
            <person name="Honoki R."/>
            <person name="Miyazaki D."/>
            <person name="Mochizuki H."/>
            <person name="Umetsu J."/>
            <person name="Higashi K."/>
            <person name="Shibata D."/>
            <person name="Kamiya Y."/>
            <person name="Sato N."/>
            <person name="Nakamura Y."/>
            <person name="Tabata S."/>
            <person name="Ida S."/>
            <person name="Kurokawa K."/>
            <person name="Ohta H."/>
        </authorList>
    </citation>
    <scope>NUCLEOTIDE SEQUENCE [LARGE SCALE GENOMIC DNA]</scope>
    <source>
        <strain evidence="3 4">NIES-2285</strain>
    </source>
</reference>
<dbReference type="GO" id="GO:0006952">
    <property type="term" value="P:defense response"/>
    <property type="evidence" value="ECO:0007669"/>
    <property type="project" value="InterPro"/>
</dbReference>
<gene>
    <name evidence="3" type="ORF">KFL_002750060</name>
</gene>
<keyword evidence="4" id="KW-1185">Reference proteome</keyword>
<sequence>MQSRRWVGARAEADTESAPETTTERGAEENQGADKAKGVALDKEVSKVVRKTAATFAPRASTKSKNPATQGTVLYTVFEVQAWLSIVAGFLLSYNLIFPSDRPDIARLLGMWSVWMLAVPSLRARDCSAPEKEALNYLFVLIPVINVLIPVFWKSFAGVFTADCIAMVAMYAWKMEWFGKDEAEGT</sequence>
<evidence type="ECO:0000256" key="1">
    <source>
        <dbReference type="SAM" id="MobiDB-lite"/>
    </source>
</evidence>
<dbReference type="InterPro" id="IPR044966">
    <property type="entry name" value="RPH1"/>
</dbReference>
<keyword evidence="2" id="KW-0472">Membrane</keyword>
<name>A0A1Y1I9T1_KLENI</name>
<accession>A0A1Y1I9T1</accession>
<feature type="transmembrane region" description="Helical" evidence="2">
    <location>
        <begin position="105"/>
        <end position="122"/>
    </location>
</feature>
<proteinExistence type="predicted"/>
<dbReference type="PANTHER" id="PTHR36359">
    <property type="entry name" value="PROTEIN RESISTANCE TO PHYTOPHTHORA 1, CHLOROPLASTIC"/>
    <property type="match status" value="1"/>
</dbReference>
<feature type="transmembrane region" description="Helical" evidence="2">
    <location>
        <begin position="73"/>
        <end position="93"/>
    </location>
</feature>
<dbReference type="PANTHER" id="PTHR36359:SF1">
    <property type="entry name" value="PROTEIN RESISTANCE TO PHYTOPHTHORA 1, CHLOROPLASTIC"/>
    <property type="match status" value="1"/>
</dbReference>
<keyword evidence="2" id="KW-1133">Transmembrane helix</keyword>
<feature type="region of interest" description="Disordered" evidence="1">
    <location>
        <begin position="1"/>
        <end position="39"/>
    </location>
</feature>
<feature type="transmembrane region" description="Helical" evidence="2">
    <location>
        <begin position="134"/>
        <end position="149"/>
    </location>
</feature>
<dbReference type="Proteomes" id="UP000054558">
    <property type="component" value="Unassembled WGS sequence"/>
</dbReference>
<dbReference type="OrthoDB" id="424372at2759"/>
<evidence type="ECO:0000313" key="3">
    <source>
        <dbReference type="EMBL" id="GAQ86189.1"/>
    </source>
</evidence>
<dbReference type="AlphaFoldDB" id="A0A1Y1I9T1"/>
<evidence type="ECO:0000256" key="2">
    <source>
        <dbReference type="SAM" id="Phobius"/>
    </source>
</evidence>
<protein>
    <submittedName>
        <fullName evidence="3">Resistance to phytophthora 1</fullName>
    </submittedName>
</protein>
<dbReference type="STRING" id="105231.A0A1Y1I9T1"/>